<sequence>MNTINKVILYIFLFLFLLSVHHDLTAGTYGNNKPEGPNKTQTQRMMKEEQIEILKVQAGHGDTVLSIVERINEGHSESLDISRIMKDFKLLNNDVKPTEIQAEEYYYFPLYK</sequence>
<accession>A0A1I1TEB0</accession>
<proteinExistence type="predicted"/>
<evidence type="ECO:0000313" key="2">
    <source>
        <dbReference type="Proteomes" id="UP000199474"/>
    </source>
</evidence>
<protein>
    <recommendedName>
        <fullName evidence="3">LysM domain-containing protein</fullName>
    </recommendedName>
</protein>
<dbReference type="RefSeq" id="WP_090081102.1">
    <property type="nucleotide sequence ID" value="NZ_FOMR01000002.1"/>
</dbReference>
<dbReference type="Proteomes" id="UP000199474">
    <property type="component" value="Unassembled WGS sequence"/>
</dbReference>
<reference evidence="2" key="1">
    <citation type="submission" date="2016-10" db="EMBL/GenBank/DDBJ databases">
        <authorList>
            <person name="Varghese N."/>
            <person name="Submissions S."/>
        </authorList>
    </citation>
    <scope>NUCLEOTIDE SEQUENCE [LARGE SCALE GENOMIC DNA]</scope>
    <source>
        <strain evidence="2">DSM 22530</strain>
    </source>
</reference>
<evidence type="ECO:0008006" key="3">
    <source>
        <dbReference type="Google" id="ProtNLM"/>
    </source>
</evidence>
<dbReference type="OrthoDB" id="2691912at2"/>
<dbReference type="AlphaFoldDB" id="A0A1I1TEB0"/>
<dbReference type="STRING" id="640948.SAMN05216238_102158"/>
<name>A0A1I1TEB0_9BACI</name>
<dbReference type="EMBL" id="FOMR01000002">
    <property type="protein sequence ID" value="SFD54663.1"/>
    <property type="molecule type" value="Genomic_DNA"/>
</dbReference>
<organism evidence="1 2">
    <name type="scientific">Lentibacillus persicus</name>
    <dbReference type="NCBI Taxonomy" id="640948"/>
    <lineage>
        <taxon>Bacteria</taxon>
        <taxon>Bacillati</taxon>
        <taxon>Bacillota</taxon>
        <taxon>Bacilli</taxon>
        <taxon>Bacillales</taxon>
        <taxon>Bacillaceae</taxon>
        <taxon>Lentibacillus</taxon>
    </lineage>
</organism>
<evidence type="ECO:0000313" key="1">
    <source>
        <dbReference type="EMBL" id="SFD54663.1"/>
    </source>
</evidence>
<gene>
    <name evidence="1" type="ORF">SAMN05216238_102158</name>
</gene>
<keyword evidence="2" id="KW-1185">Reference proteome</keyword>